<reference evidence="2 3" key="1">
    <citation type="journal article" date="2021" name="Elife">
        <title>Chloroplast acquisition without the gene transfer in kleptoplastic sea slugs, Plakobranchus ocellatus.</title>
        <authorList>
            <person name="Maeda T."/>
            <person name="Takahashi S."/>
            <person name="Yoshida T."/>
            <person name="Shimamura S."/>
            <person name="Takaki Y."/>
            <person name="Nagai Y."/>
            <person name="Toyoda A."/>
            <person name="Suzuki Y."/>
            <person name="Arimoto A."/>
            <person name="Ishii H."/>
            <person name="Satoh N."/>
            <person name="Nishiyama T."/>
            <person name="Hasebe M."/>
            <person name="Maruyama T."/>
            <person name="Minagawa J."/>
            <person name="Obokata J."/>
            <person name="Shigenobu S."/>
        </authorList>
    </citation>
    <scope>NUCLEOTIDE SEQUENCE [LARGE SCALE GENOMIC DNA]</scope>
</reference>
<dbReference type="AlphaFoldDB" id="A0AAV4GQ39"/>
<feature type="region of interest" description="Disordered" evidence="1">
    <location>
        <begin position="19"/>
        <end position="88"/>
    </location>
</feature>
<dbReference type="Proteomes" id="UP000762676">
    <property type="component" value="Unassembled WGS sequence"/>
</dbReference>
<feature type="compositionally biased region" description="Polar residues" evidence="1">
    <location>
        <begin position="56"/>
        <end position="67"/>
    </location>
</feature>
<evidence type="ECO:0000256" key="1">
    <source>
        <dbReference type="SAM" id="MobiDB-lite"/>
    </source>
</evidence>
<name>A0AAV4GQ39_9GAST</name>
<sequence length="88" mass="10039">MAEENLTFKSFFKYLEKEKSSANGIGNTRQMRRKTSEMHPESPRNFTENETDDESVTNPFADSTFSNDSKDSDWNPDSDSEGSSDSNR</sequence>
<gene>
    <name evidence="2" type="ORF">ElyMa_006082400</name>
</gene>
<dbReference type="EMBL" id="BMAT01012191">
    <property type="protein sequence ID" value="GFR87664.1"/>
    <property type="molecule type" value="Genomic_DNA"/>
</dbReference>
<proteinExistence type="predicted"/>
<organism evidence="2 3">
    <name type="scientific">Elysia marginata</name>
    <dbReference type="NCBI Taxonomy" id="1093978"/>
    <lineage>
        <taxon>Eukaryota</taxon>
        <taxon>Metazoa</taxon>
        <taxon>Spiralia</taxon>
        <taxon>Lophotrochozoa</taxon>
        <taxon>Mollusca</taxon>
        <taxon>Gastropoda</taxon>
        <taxon>Heterobranchia</taxon>
        <taxon>Euthyneura</taxon>
        <taxon>Panpulmonata</taxon>
        <taxon>Sacoglossa</taxon>
        <taxon>Placobranchoidea</taxon>
        <taxon>Plakobranchidae</taxon>
        <taxon>Elysia</taxon>
    </lineage>
</organism>
<comment type="caution">
    <text evidence="2">The sequence shown here is derived from an EMBL/GenBank/DDBJ whole genome shotgun (WGS) entry which is preliminary data.</text>
</comment>
<evidence type="ECO:0000313" key="3">
    <source>
        <dbReference type="Proteomes" id="UP000762676"/>
    </source>
</evidence>
<evidence type="ECO:0000313" key="2">
    <source>
        <dbReference type="EMBL" id="GFR87664.1"/>
    </source>
</evidence>
<keyword evidence="3" id="KW-1185">Reference proteome</keyword>
<accession>A0AAV4GQ39</accession>
<protein>
    <submittedName>
        <fullName evidence="2">Uncharacterized protein</fullName>
    </submittedName>
</protein>